<protein>
    <submittedName>
        <fullName evidence="1">Tnpo1 protein</fullName>
    </submittedName>
</protein>
<keyword evidence="2" id="KW-1185">Reference proteome</keyword>
<evidence type="ECO:0000313" key="2">
    <source>
        <dbReference type="Proteomes" id="UP000649617"/>
    </source>
</evidence>
<dbReference type="Proteomes" id="UP000649617">
    <property type="component" value="Unassembled WGS sequence"/>
</dbReference>
<name>A0A812MIT2_SYMPI</name>
<accession>A0A812MIT2</accession>
<proteinExistence type="predicted"/>
<reference evidence="1" key="1">
    <citation type="submission" date="2021-02" db="EMBL/GenBank/DDBJ databases">
        <authorList>
            <person name="Dougan E. K."/>
            <person name="Rhodes N."/>
            <person name="Thang M."/>
            <person name="Chan C."/>
        </authorList>
    </citation>
    <scope>NUCLEOTIDE SEQUENCE</scope>
</reference>
<organism evidence="1 2">
    <name type="scientific">Symbiodinium pilosum</name>
    <name type="common">Dinoflagellate</name>
    <dbReference type="NCBI Taxonomy" id="2952"/>
    <lineage>
        <taxon>Eukaryota</taxon>
        <taxon>Sar</taxon>
        <taxon>Alveolata</taxon>
        <taxon>Dinophyceae</taxon>
        <taxon>Suessiales</taxon>
        <taxon>Symbiodiniaceae</taxon>
        <taxon>Symbiodinium</taxon>
    </lineage>
</organism>
<comment type="caution">
    <text evidence="1">The sequence shown here is derived from an EMBL/GenBank/DDBJ whole genome shotgun (WGS) entry which is preliminary data.</text>
</comment>
<dbReference type="AlphaFoldDB" id="A0A812MIT2"/>
<dbReference type="OrthoDB" id="422197at2759"/>
<dbReference type="EMBL" id="CAJNIZ010008114">
    <property type="protein sequence ID" value="CAE7264314.1"/>
    <property type="molecule type" value="Genomic_DNA"/>
</dbReference>
<evidence type="ECO:0000313" key="1">
    <source>
        <dbReference type="EMBL" id="CAE7264314.1"/>
    </source>
</evidence>
<gene>
    <name evidence="1" type="primary">Tnpo1</name>
    <name evidence="1" type="ORF">SPIL2461_LOCUS5649</name>
</gene>
<sequence length="101" mass="11185">MVTLMGIQVTGVLKQQLFERCVHFSDKPEQGMDFAGFLQLMQWMVGTNFGNILSAAEQTVKSEGLRSDGTSAVPQQPGVMNLSKFGHMEMSVNVRSRKYLG</sequence>